<dbReference type="OrthoDB" id="3234040at2"/>
<proteinExistence type="predicted"/>
<keyword evidence="3" id="KW-1185">Reference proteome</keyword>
<dbReference type="Pfam" id="PF02368">
    <property type="entry name" value="Big_2"/>
    <property type="match status" value="1"/>
</dbReference>
<dbReference type="EMBL" id="JGZK01000005">
    <property type="protein sequence ID" value="KFI86200.1"/>
    <property type="molecule type" value="Genomic_DNA"/>
</dbReference>
<dbReference type="STRING" id="1437610.BREU_1369"/>
<dbReference type="AlphaFoldDB" id="A0A087CSF0"/>
<protein>
    <submittedName>
        <fullName evidence="2">Bacterial Ig-like domain, group 2</fullName>
    </submittedName>
</protein>
<dbReference type="InterPro" id="IPR003343">
    <property type="entry name" value="Big_2"/>
</dbReference>
<dbReference type="Gene3D" id="2.60.40.1080">
    <property type="match status" value="2"/>
</dbReference>
<name>A0A087CSF0_9BIFI</name>
<comment type="caution">
    <text evidence="2">The sequence shown here is derived from an EMBL/GenBank/DDBJ whole genome shotgun (WGS) entry which is preliminary data.</text>
</comment>
<organism evidence="2 3">
    <name type="scientific">Bifidobacterium reuteri DSM 23975</name>
    <dbReference type="NCBI Taxonomy" id="1437610"/>
    <lineage>
        <taxon>Bacteria</taxon>
        <taxon>Bacillati</taxon>
        <taxon>Actinomycetota</taxon>
        <taxon>Actinomycetes</taxon>
        <taxon>Bifidobacteriales</taxon>
        <taxon>Bifidobacteriaceae</taxon>
        <taxon>Bifidobacterium</taxon>
    </lineage>
</organism>
<feature type="domain" description="BIG2" evidence="1">
    <location>
        <begin position="235"/>
        <end position="281"/>
    </location>
</feature>
<evidence type="ECO:0000259" key="1">
    <source>
        <dbReference type="Pfam" id="PF02368"/>
    </source>
</evidence>
<sequence length="282" mass="29202">MSILLNGRKLAKPLRNGVTWNALLDGRKLWGTPADTVTGVEILNEDGTPAPTSLPVNGSIRLAARATYADGHTGEVTTSGVRFTSLDTSVATISGNTVTWRHGGTALVTATMGGFTSAALSVSAAYAPESVTLLDEAGKPVTAVTLRVGEAVNVRANILPAGASQEYTATVKDTGVARVGEPVPTGIRTGVESLTLRVGEAQNITVNVLPDYVSQEFTASIRDTKIASSGQPVPTGVTVTPDSLTLRAGETRSIQVGVQPDYAPQEFTATVKDSSIASVKQQ</sequence>
<gene>
    <name evidence="2" type="ORF">BREU_1369</name>
</gene>
<dbReference type="SUPFAM" id="SSF49373">
    <property type="entry name" value="Invasin/intimin cell-adhesion fragments"/>
    <property type="match status" value="1"/>
</dbReference>
<dbReference type="Proteomes" id="UP000028984">
    <property type="component" value="Unassembled WGS sequence"/>
</dbReference>
<reference evidence="2 3" key="1">
    <citation type="submission" date="2014-03" db="EMBL/GenBank/DDBJ databases">
        <title>Genomics of Bifidobacteria.</title>
        <authorList>
            <person name="Ventura M."/>
            <person name="Milani C."/>
            <person name="Lugli G.A."/>
        </authorList>
    </citation>
    <scope>NUCLEOTIDE SEQUENCE [LARGE SCALE GENOMIC DNA]</scope>
    <source>
        <strain evidence="2 3">DSM 23975</strain>
    </source>
</reference>
<accession>A0A087CSF0</accession>
<dbReference type="InterPro" id="IPR008964">
    <property type="entry name" value="Invasin/intimin_cell_adhesion"/>
</dbReference>
<evidence type="ECO:0000313" key="3">
    <source>
        <dbReference type="Proteomes" id="UP000028984"/>
    </source>
</evidence>
<evidence type="ECO:0000313" key="2">
    <source>
        <dbReference type="EMBL" id="KFI86200.1"/>
    </source>
</evidence>
<dbReference type="RefSeq" id="WP_152598633.1">
    <property type="nucleotide sequence ID" value="NZ_JDUW01000030.1"/>
</dbReference>